<reference evidence="2 3" key="1">
    <citation type="submission" date="2019-07" db="EMBL/GenBank/DDBJ databases">
        <title>Whole genome shotgun sequence of Methylobacterium haplocladii NBRC 107714.</title>
        <authorList>
            <person name="Hosoyama A."/>
            <person name="Uohara A."/>
            <person name="Ohji S."/>
            <person name="Ichikawa N."/>
        </authorList>
    </citation>
    <scope>NUCLEOTIDE SEQUENCE [LARGE SCALE GENOMIC DNA]</scope>
    <source>
        <strain evidence="2 3">NBRC 107714</strain>
    </source>
</reference>
<accession>A0A512IS83</accession>
<dbReference type="EMBL" id="BJZT01000032">
    <property type="protein sequence ID" value="GEP00564.1"/>
    <property type="molecule type" value="Genomic_DNA"/>
</dbReference>
<evidence type="ECO:0000313" key="3">
    <source>
        <dbReference type="Proteomes" id="UP000321258"/>
    </source>
</evidence>
<keyword evidence="3" id="KW-1185">Reference proteome</keyword>
<gene>
    <name evidence="2" type="ORF">MHA02_29510</name>
</gene>
<name>A0A512IS83_9HYPH</name>
<comment type="caution">
    <text evidence="2">The sequence shown here is derived from an EMBL/GenBank/DDBJ whole genome shotgun (WGS) entry which is preliminary data.</text>
</comment>
<evidence type="ECO:0000256" key="1">
    <source>
        <dbReference type="SAM" id="MobiDB-lite"/>
    </source>
</evidence>
<evidence type="ECO:0000313" key="2">
    <source>
        <dbReference type="EMBL" id="GEP00564.1"/>
    </source>
</evidence>
<proteinExistence type="predicted"/>
<organism evidence="2 3">
    <name type="scientific">Methylobacterium haplocladii</name>
    <dbReference type="NCBI Taxonomy" id="1176176"/>
    <lineage>
        <taxon>Bacteria</taxon>
        <taxon>Pseudomonadati</taxon>
        <taxon>Pseudomonadota</taxon>
        <taxon>Alphaproteobacteria</taxon>
        <taxon>Hyphomicrobiales</taxon>
        <taxon>Methylobacteriaceae</taxon>
        <taxon>Methylobacterium</taxon>
    </lineage>
</organism>
<feature type="compositionally biased region" description="Pro residues" evidence="1">
    <location>
        <begin position="19"/>
        <end position="30"/>
    </location>
</feature>
<feature type="region of interest" description="Disordered" evidence="1">
    <location>
        <begin position="1"/>
        <end position="35"/>
    </location>
</feature>
<dbReference type="AlphaFoldDB" id="A0A512IS83"/>
<protein>
    <submittedName>
        <fullName evidence="2">Uncharacterized protein</fullName>
    </submittedName>
</protein>
<sequence length="180" mass="19878">MSALTPNPHRARMHGPIPAVVPPTDVPPQGSPLRDGRAPLRHCPACGGERQLVRRSDGSGVGFRLFCSGCNSAKQKAYRAAHPGFSTTKNRRWQCANPEKRRAHQAVCRALRSGTLTKGPCATCGTTKRVEAHHEDYARPLVVTWFCRRHHLARHREIAAETAAATHQKLYRETRGSAHV</sequence>
<dbReference type="Proteomes" id="UP000321258">
    <property type="component" value="Unassembled WGS sequence"/>
</dbReference>